<dbReference type="EMBL" id="LR798267">
    <property type="protein sequence ID" value="CAB5218942.1"/>
    <property type="molecule type" value="Genomic_DNA"/>
</dbReference>
<name>A0A6J7WQE4_9CAUD</name>
<organism evidence="2">
    <name type="scientific">uncultured Caudovirales phage</name>
    <dbReference type="NCBI Taxonomy" id="2100421"/>
    <lineage>
        <taxon>Viruses</taxon>
        <taxon>Duplodnaviria</taxon>
        <taxon>Heunggongvirae</taxon>
        <taxon>Uroviricota</taxon>
        <taxon>Caudoviricetes</taxon>
        <taxon>Peduoviridae</taxon>
        <taxon>Maltschvirus</taxon>
        <taxon>Maltschvirus maltsch</taxon>
    </lineage>
</organism>
<feature type="region of interest" description="Disordered" evidence="1">
    <location>
        <begin position="1"/>
        <end position="34"/>
    </location>
</feature>
<proteinExistence type="predicted"/>
<accession>A0A6J7WQE4</accession>
<gene>
    <name evidence="2" type="ORF">UFOVP221_9</name>
</gene>
<reference evidence="2" key="1">
    <citation type="submission" date="2020-05" db="EMBL/GenBank/DDBJ databases">
        <authorList>
            <person name="Chiriac C."/>
            <person name="Salcher M."/>
            <person name="Ghai R."/>
            <person name="Kavagutti S V."/>
        </authorList>
    </citation>
    <scope>NUCLEOTIDE SEQUENCE</scope>
</reference>
<sequence>MPASEARKARRAARPEAGLPQATPTIASDLGDQNVGARRVVARKTEPGGPVVFDKPQEESEGKVFEANPGAPLSSVTAGNAPLSPHHTDLMNLIGGLRTAADSLIEDDAQKNGIHATLDRAVRHIHNSAEHHVAGRTNEAVSGMAAAVGGISNATSLITSKTPGAFRYGNMAQFGVLEKAFPTSPTQAANNTLQDYIGGIDGARS</sequence>
<evidence type="ECO:0000256" key="1">
    <source>
        <dbReference type="SAM" id="MobiDB-lite"/>
    </source>
</evidence>
<evidence type="ECO:0000313" key="2">
    <source>
        <dbReference type="EMBL" id="CAB5218942.1"/>
    </source>
</evidence>
<protein>
    <submittedName>
        <fullName evidence="2">Uncharacterized protein</fullName>
    </submittedName>
</protein>